<dbReference type="PANTHER" id="PTHR44227:SF3">
    <property type="entry name" value="PROTEIN O-MANNOSYL-TRANSFERASE TMTC4"/>
    <property type="match status" value="1"/>
</dbReference>
<dbReference type="GO" id="GO:0000030">
    <property type="term" value="F:mannosyltransferase activity"/>
    <property type="evidence" value="ECO:0007669"/>
    <property type="project" value="TreeGrafter"/>
</dbReference>
<accession>A0A443SQ42</accession>
<evidence type="ECO:0000256" key="3">
    <source>
        <dbReference type="PROSITE-ProRule" id="PRU00339"/>
    </source>
</evidence>
<feature type="repeat" description="TPR" evidence="3">
    <location>
        <begin position="200"/>
        <end position="233"/>
    </location>
</feature>
<sequence>YNIAKLAADKGNKTLAVLEYKESLKLNSKYYHAMNNLANILKDLNQTVDAEYLLMNAVKLKPDFAAAWMNLGIVRSSLKKFSEAETNYLMALKLRKKYADCMFNLGNLYLEQKRFNDAILMWRNATKLKPKLVAAWINLLLLIDSIGETNDAITIAEEALNFIKEDSLLHFNYANLLGKMRRFEDAENHYLKAIRLKEEAIYFANLGVLYHQWNKLEAAKSAYEHALHLDPSLKITKDNIRILMKNAKIKK</sequence>
<dbReference type="Pfam" id="PF13181">
    <property type="entry name" value="TPR_8"/>
    <property type="match status" value="3"/>
</dbReference>
<feature type="repeat" description="TPR" evidence="3">
    <location>
        <begin position="99"/>
        <end position="132"/>
    </location>
</feature>
<dbReference type="InterPro" id="IPR052346">
    <property type="entry name" value="O-mannosyl-transferase_TMTC"/>
</dbReference>
<dbReference type="SUPFAM" id="SSF48452">
    <property type="entry name" value="TPR-like"/>
    <property type="match status" value="1"/>
</dbReference>
<comment type="caution">
    <text evidence="4">The sequence shown here is derived from an EMBL/GenBank/DDBJ whole genome shotgun (WGS) entry which is preliminary data.</text>
</comment>
<evidence type="ECO:0000313" key="4">
    <source>
        <dbReference type="EMBL" id="RWS29660.1"/>
    </source>
</evidence>
<organism evidence="4 5">
    <name type="scientific">Leptotrombidium deliense</name>
    <dbReference type="NCBI Taxonomy" id="299467"/>
    <lineage>
        <taxon>Eukaryota</taxon>
        <taxon>Metazoa</taxon>
        <taxon>Ecdysozoa</taxon>
        <taxon>Arthropoda</taxon>
        <taxon>Chelicerata</taxon>
        <taxon>Arachnida</taxon>
        <taxon>Acari</taxon>
        <taxon>Acariformes</taxon>
        <taxon>Trombidiformes</taxon>
        <taxon>Prostigmata</taxon>
        <taxon>Anystina</taxon>
        <taxon>Parasitengona</taxon>
        <taxon>Trombiculoidea</taxon>
        <taxon>Trombiculidae</taxon>
        <taxon>Leptotrombidium</taxon>
    </lineage>
</organism>
<dbReference type="Gene3D" id="1.25.40.10">
    <property type="entry name" value="Tetratricopeptide repeat domain"/>
    <property type="match status" value="3"/>
</dbReference>
<dbReference type="PANTHER" id="PTHR44227">
    <property type="match status" value="1"/>
</dbReference>
<protein>
    <submittedName>
        <fullName evidence="4">Transmembrane and TPR repeat-containing protein 4-like protein</fullName>
    </submittedName>
</protein>
<dbReference type="OrthoDB" id="19588at2759"/>
<proteinExistence type="predicted"/>
<dbReference type="SMART" id="SM00028">
    <property type="entry name" value="TPR"/>
    <property type="match status" value="7"/>
</dbReference>
<feature type="repeat" description="TPR" evidence="3">
    <location>
        <begin position="65"/>
        <end position="98"/>
    </location>
</feature>
<dbReference type="Proteomes" id="UP000288716">
    <property type="component" value="Unassembled WGS sequence"/>
</dbReference>
<dbReference type="GO" id="GO:0005783">
    <property type="term" value="C:endoplasmic reticulum"/>
    <property type="evidence" value="ECO:0007669"/>
    <property type="project" value="TreeGrafter"/>
</dbReference>
<name>A0A443SQ42_9ACAR</name>
<evidence type="ECO:0000256" key="1">
    <source>
        <dbReference type="ARBA" id="ARBA00022737"/>
    </source>
</evidence>
<keyword evidence="4" id="KW-0472">Membrane</keyword>
<dbReference type="EMBL" id="NCKV01000814">
    <property type="protein sequence ID" value="RWS29660.1"/>
    <property type="molecule type" value="Genomic_DNA"/>
</dbReference>
<dbReference type="GO" id="GO:0030968">
    <property type="term" value="P:endoplasmic reticulum unfolded protein response"/>
    <property type="evidence" value="ECO:0007669"/>
    <property type="project" value="TreeGrafter"/>
</dbReference>
<evidence type="ECO:0000256" key="2">
    <source>
        <dbReference type="ARBA" id="ARBA00022803"/>
    </source>
</evidence>
<keyword evidence="2 3" id="KW-0802">TPR repeat</keyword>
<keyword evidence="5" id="KW-1185">Reference proteome</keyword>
<keyword evidence="1" id="KW-0677">Repeat</keyword>
<dbReference type="InterPro" id="IPR011990">
    <property type="entry name" value="TPR-like_helical_dom_sf"/>
</dbReference>
<reference evidence="4 5" key="1">
    <citation type="journal article" date="2018" name="Gigascience">
        <title>Genomes of trombidid mites reveal novel predicted allergens and laterally-transferred genes associated with secondary metabolism.</title>
        <authorList>
            <person name="Dong X."/>
            <person name="Chaisiri K."/>
            <person name="Xia D."/>
            <person name="Armstrong S.D."/>
            <person name="Fang Y."/>
            <person name="Donnelly M.J."/>
            <person name="Kadowaki T."/>
            <person name="McGarry J.W."/>
            <person name="Darby A.C."/>
            <person name="Makepeace B.L."/>
        </authorList>
    </citation>
    <scope>NUCLEOTIDE SEQUENCE [LARGE SCALE GENOMIC DNA]</scope>
    <source>
        <strain evidence="4">UoL-UT</strain>
    </source>
</reference>
<dbReference type="VEuPathDB" id="VectorBase:LDEU002380"/>
<dbReference type="STRING" id="299467.A0A443SQ42"/>
<dbReference type="AlphaFoldDB" id="A0A443SQ42"/>
<gene>
    <name evidence="4" type="ORF">B4U80_08594</name>
</gene>
<keyword evidence="4" id="KW-0812">Transmembrane</keyword>
<dbReference type="GO" id="GO:0035269">
    <property type="term" value="P:protein O-linked glycosylation via mannose"/>
    <property type="evidence" value="ECO:0007669"/>
    <property type="project" value="TreeGrafter"/>
</dbReference>
<feature type="non-terminal residue" evidence="4">
    <location>
        <position position="1"/>
    </location>
</feature>
<dbReference type="PROSITE" id="PS50005">
    <property type="entry name" value="TPR"/>
    <property type="match status" value="3"/>
</dbReference>
<dbReference type="InterPro" id="IPR019734">
    <property type="entry name" value="TPR_rpt"/>
</dbReference>
<evidence type="ECO:0000313" key="5">
    <source>
        <dbReference type="Proteomes" id="UP000288716"/>
    </source>
</evidence>